<comment type="caution">
    <text evidence="2">The sequence shown here is derived from an EMBL/GenBank/DDBJ whole genome shotgun (WGS) entry which is preliminary data.</text>
</comment>
<dbReference type="InterPro" id="IPR035992">
    <property type="entry name" value="Ricin_B-like_lectins"/>
</dbReference>
<dbReference type="Proteomes" id="UP000293874">
    <property type="component" value="Unassembled WGS sequence"/>
</dbReference>
<accession>A0A4Q7MUA5</accession>
<gene>
    <name evidence="2" type="ORF">EV199_2556</name>
</gene>
<proteinExistence type="predicted"/>
<evidence type="ECO:0008006" key="4">
    <source>
        <dbReference type="Google" id="ProtNLM"/>
    </source>
</evidence>
<dbReference type="CDD" id="cd00161">
    <property type="entry name" value="beta-trefoil_Ricin-like"/>
    <property type="match status" value="1"/>
</dbReference>
<keyword evidence="3" id="KW-1185">Reference proteome</keyword>
<dbReference type="EMBL" id="SGXA01000002">
    <property type="protein sequence ID" value="RZS70663.1"/>
    <property type="molecule type" value="Genomic_DNA"/>
</dbReference>
<dbReference type="RefSeq" id="WP_130541108.1">
    <property type="nucleotide sequence ID" value="NZ_CP042431.1"/>
</dbReference>
<protein>
    <recommendedName>
        <fullName evidence="4">Ricin-type beta-trefoil lectin protein</fullName>
    </recommendedName>
</protein>
<keyword evidence="1" id="KW-0732">Signal</keyword>
<feature type="chain" id="PRO_5020847230" description="Ricin-type beta-trefoil lectin protein" evidence="1">
    <location>
        <begin position="28"/>
        <end position="174"/>
    </location>
</feature>
<feature type="signal peptide" evidence="1">
    <location>
        <begin position="1"/>
        <end position="27"/>
    </location>
</feature>
<organism evidence="2 3">
    <name type="scientific">Pseudobacter ginsenosidimutans</name>
    <dbReference type="NCBI Taxonomy" id="661488"/>
    <lineage>
        <taxon>Bacteria</taxon>
        <taxon>Pseudomonadati</taxon>
        <taxon>Bacteroidota</taxon>
        <taxon>Chitinophagia</taxon>
        <taxon>Chitinophagales</taxon>
        <taxon>Chitinophagaceae</taxon>
        <taxon>Pseudobacter</taxon>
    </lineage>
</organism>
<dbReference type="Gene3D" id="2.80.10.50">
    <property type="match status" value="1"/>
</dbReference>
<evidence type="ECO:0000256" key="1">
    <source>
        <dbReference type="SAM" id="SignalP"/>
    </source>
</evidence>
<evidence type="ECO:0000313" key="3">
    <source>
        <dbReference type="Proteomes" id="UP000293874"/>
    </source>
</evidence>
<evidence type="ECO:0000313" key="2">
    <source>
        <dbReference type="EMBL" id="RZS70663.1"/>
    </source>
</evidence>
<dbReference type="AlphaFoldDB" id="A0A4Q7MUA5"/>
<sequence length="174" mass="19410">MFTFFYCRSIRLGVIAGLCMITTSVIAQGNNKSPKAEKKLPAGTYYIVNVETGEAITPAMSSSGQNVFLQEFNKDGTQKWKLVSKGKKFNILLNGFNDLFFQPHPSVKDHTPIISLPTNGSDQYSIESTPSGYWVIKNQNGNFLSAFITSADKEMRFGPVPDGGKYHLWEFRPI</sequence>
<dbReference type="OrthoDB" id="679321at2"/>
<name>A0A4Q7MUA5_9BACT</name>
<reference evidence="2 3" key="1">
    <citation type="submission" date="2019-02" db="EMBL/GenBank/DDBJ databases">
        <title>Genomic Encyclopedia of Type Strains, Phase IV (KMG-IV): sequencing the most valuable type-strain genomes for metagenomic binning, comparative biology and taxonomic classification.</title>
        <authorList>
            <person name="Goeker M."/>
        </authorList>
    </citation>
    <scope>NUCLEOTIDE SEQUENCE [LARGE SCALE GENOMIC DNA]</scope>
    <source>
        <strain evidence="2 3">DSM 18116</strain>
    </source>
</reference>
<dbReference type="SUPFAM" id="SSF50370">
    <property type="entry name" value="Ricin B-like lectins"/>
    <property type="match status" value="1"/>
</dbReference>